<evidence type="ECO:0000313" key="2">
    <source>
        <dbReference type="Proteomes" id="UP000886520"/>
    </source>
</evidence>
<keyword evidence="2" id="KW-1185">Reference proteome</keyword>
<name>A0A9D4US86_ADICA</name>
<protein>
    <submittedName>
        <fullName evidence="1">Uncharacterized protein</fullName>
    </submittedName>
</protein>
<dbReference type="OrthoDB" id="1724165at2759"/>
<accession>A0A9D4US86</accession>
<proteinExistence type="predicted"/>
<comment type="caution">
    <text evidence="1">The sequence shown here is derived from an EMBL/GenBank/DDBJ whole genome shotgun (WGS) entry which is preliminary data.</text>
</comment>
<sequence>MMDRNLEVPQKEQIDKEEKEARVMAEKIYDKRFGTSTTVKEDEVKEFNLGTEEDPKMVRINLHAEGEFLKGA</sequence>
<organism evidence="1 2">
    <name type="scientific">Adiantum capillus-veneris</name>
    <name type="common">Maidenhair fern</name>
    <dbReference type="NCBI Taxonomy" id="13818"/>
    <lineage>
        <taxon>Eukaryota</taxon>
        <taxon>Viridiplantae</taxon>
        <taxon>Streptophyta</taxon>
        <taxon>Embryophyta</taxon>
        <taxon>Tracheophyta</taxon>
        <taxon>Polypodiopsida</taxon>
        <taxon>Polypodiidae</taxon>
        <taxon>Polypodiales</taxon>
        <taxon>Pteridineae</taxon>
        <taxon>Pteridaceae</taxon>
        <taxon>Vittarioideae</taxon>
        <taxon>Adiantum</taxon>
    </lineage>
</organism>
<dbReference type="EMBL" id="JABFUD020000011">
    <property type="protein sequence ID" value="KAI5073056.1"/>
    <property type="molecule type" value="Genomic_DNA"/>
</dbReference>
<dbReference type="AlphaFoldDB" id="A0A9D4US86"/>
<reference evidence="1" key="1">
    <citation type="submission" date="2021-01" db="EMBL/GenBank/DDBJ databases">
        <title>Adiantum capillus-veneris genome.</title>
        <authorList>
            <person name="Fang Y."/>
            <person name="Liao Q."/>
        </authorList>
    </citation>
    <scope>NUCLEOTIDE SEQUENCE</scope>
    <source>
        <strain evidence="1">H3</strain>
        <tissue evidence="1">Leaf</tissue>
    </source>
</reference>
<evidence type="ECO:0000313" key="1">
    <source>
        <dbReference type="EMBL" id="KAI5073056.1"/>
    </source>
</evidence>
<gene>
    <name evidence="1" type="ORF">GOP47_0011069</name>
</gene>
<dbReference type="Proteomes" id="UP000886520">
    <property type="component" value="Chromosome 11"/>
</dbReference>